<sequence length="161" mass="18744">MKFHHSGIVTTNARNNILIVERDAIYITESDGRYIQTIGHRSIKQLYDFIASFRDRYIITIDSKAIDNQTTENCRLLLFDPNNARTRKQEDNGVADNQEDDELIEDGEEDGFGHPKLRDEGIRSVPADHERRYGRPPTKKFFGENRGESRYPLNNRDSPRF</sequence>
<evidence type="ECO:0000313" key="2">
    <source>
        <dbReference type="EMBL" id="CAF0988420.1"/>
    </source>
</evidence>
<gene>
    <name evidence="3" type="ORF">JXQ802_LOCUS20914</name>
    <name evidence="2" type="ORF">PYM288_LOCUS13982</name>
</gene>
<dbReference type="Proteomes" id="UP000663854">
    <property type="component" value="Unassembled WGS sequence"/>
</dbReference>
<feature type="compositionally biased region" description="Acidic residues" evidence="1">
    <location>
        <begin position="97"/>
        <end position="110"/>
    </location>
</feature>
<dbReference type="AlphaFoldDB" id="A0A814G323"/>
<name>A0A814G323_9BILA</name>
<evidence type="ECO:0000313" key="5">
    <source>
        <dbReference type="Proteomes" id="UP000663870"/>
    </source>
</evidence>
<evidence type="ECO:0000313" key="4">
    <source>
        <dbReference type="Proteomes" id="UP000663854"/>
    </source>
</evidence>
<feature type="region of interest" description="Disordered" evidence="1">
    <location>
        <begin position="80"/>
        <end position="161"/>
    </location>
</feature>
<comment type="caution">
    <text evidence="2">The sequence shown here is derived from an EMBL/GenBank/DDBJ whole genome shotgun (WGS) entry which is preliminary data.</text>
</comment>
<dbReference type="EMBL" id="CAJNOL010000605">
    <property type="protein sequence ID" value="CAF1135166.1"/>
    <property type="molecule type" value="Genomic_DNA"/>
</dbReference>
<evidence type="ECO:0000313" key="3">
    <source>
        <dbReference type="EMBL" id="CAF1135166.1"/>
    </source>
</evidence>
<evidence type="ECO:0000256" key="1">
    <source>
        <dbReference type="SAM" id="MobiDB-lite"/>
    </source>
</evidence>
<protein>
    <submittedName>
        <fullName evidence="2">Uncharacterized protein</fullName>
    </submittedName>
</protein>
<dbReference type="EMBL" id="CAJNOH010000294">
    <property type="protein sequence ID" value="CAF0988420.1"/>
    <property type="molecule type" value="Genomic_DNA"/>
</dbReference>
<dbReference type="Proteomes" id="UP000663870">
    <property type="component" value="Unassembled WGS sequence"/>
</dbReference>
<proteinExistence type="predicted"/>
<organism evidence="2 4">
    <name type="scientific">Rotaria sordida</name>
    <dbReference type="NCBI Taxonomy" id="392033"/>
    <lineage>
        <taxon>Eukaryota</taxon>
        <taxon>Metazoa</taxon>
        <taxon>Spiralia</taxon>
        <taxon>Gnathifera</taxon>
        <taxon>Rotifera</taxon>
        <taxon>Eurotatoria</taxon>
        <taxon>Bdelloidea</taxon>
        <taxon>Philodinida</taxon>
        <taxon>Philodinidae</taxon>
        <taxon>Rotaria</taxon>
    </lineage>
</organism>
<keyword evidence="5" id="KW-1185">Reference proteome</keyword>
<feature type="compositionally biased region" description="Basic and acidic residues" evidence="1">
    <location>
        <begin position="111"/>
        <end position="133"/>
    </location>
</feature>
<reference evidence="2" key="1">
    <citation type="submission" date="2021-02" db="EMBL/GenBank/DDBJ databases">
        <authorList>
            <person name="Nowell W R."/>
        </authorList>
    </citation>
    <scope>NUCLEOTIDE SEQUENCE</scope>
</reference>
<accession>A0A814G323</accession>